<dbReference type="EMBL" id="BAAAFH010000003">
    <property type="protein sequence ID" value="GAA0874017.1"/>
    <property type="molecule type" value="Genomic_DNA"/>
</dbReference>
<sequence>MIHRGEIVEKAVRESGYSITKLADRLGKSRRHIYNLFANPELPVETILEIGKIIHYDFSSLLPRISKYFARLEKETFNERELQYIQSSETVEFWKNKYLLLLEKYNTLLEKREVNREKE</sequence>
<dbReference type="SUPFAM" id="SSF47413">
    <property type="entry name" value="lambda repressor-like DNA-binding domains"/>
    <property type="match status" value="1"/>
</dbReference>
<dbReference type="RefSeq" id="WP_343784631.1">
    <property type="nucleotide sequence ID" value="NZ_BAAAFH010000003.1"/>
</dbReference>
<comment type="caution">
    <text evidence="1">The sequence shown here is derived from an EMBL/GenBank/DDBJ whole genome shotgun (WGS) entry which is preliminary data.</text>
</comment>
<dbReference type="Gene3D" id="1.10.260.40">
    <property type="entry name" value="lambda repressor-like DNA-binding domains"/>
    <property type="match status" value="1"/>
</dbReference>
<dbReference type="InterPro" id="IPR010982">
    <property type="entry name" value="Lambda_DNA-bd_dom_sf"/>
</dbReference>
<protein>
    <submittedName>
        <fullName evidence="1">Uncharacterized protein</fullName>
    </submittedName>
</protein>
<name>A0ABP3XZI6_9FLAO</name>
<reference evidence="2" key="1">
    <citation type="journal article" date="2019" name="Int. J. Syst. Evol. Microbiol.">
        <title>The Global Catalogue of Microorganisms (GCM) 10K type strain sequencing project: providing services to taxonomists for standard genome sequencing and annotation.</title>
        <authorList>
            <consortium name="The Broad Institute Genomics Platform"/>
            <consortium name="The Broad Institute Genome Sequencing Center for Infectious Disease"/>
            <person name="Wu L."/>
            <person name="Ma J."/>
        </authorList>
    </citation>
    <scope>NUCLEOTIDE SEQUENCE [LARGE SCALE GENOMIC DNA]</scope>
    <source>
        <strain evidence="2">JCM 16083</strain>
    </source>
</reference>
<proteinExistence type="predicted"/>
<dbReference type="Proteomes" id="UP001501126">
    <property type="component" value="Unassembled WGS sequence"/>
</dbReference>
<evidence type="ECO:0000313" key="2">
    <source>
        <dbReference type="Proteomes" id="UP001501126"/>
    </source>
</evidence>
<gene>
    <name evidence="1" type="ORF">GCM10009118_04250</name>
</gene>
<evidence type="ECO:0000313" key="1">
    <source>
        <dbReference type="EMBL" id="GAA0874017.1"/>
    </source>
</evidence>
<accession>A0ABP3XZI6</accession>
<organism evidence="1 2">
    <name type="scientific">Wandonia haliotis</name>
    <dbReference type="NCBI Taxonomy" id="574963"/>
    <lineage>
        <taxon>Bacteria</taxon>
        <taxon>Pseudomonadati</taxon>
        <taxon>Bacteroidota</taxon>
        <taxon>Flavobacteriia</taxon>
        <taxon>Flavobacteriales</taxon>
        <taxon>Crocinitomicaceae</taxon>
        <taxon>Wandonia</taxon>
    </lineage>
</organism>
<keyword evidence="2" id="KW-1185">Reference proteome</keyword>